<name>A0AAD4HIZ3_9AGAM</name>
<sequence>MLAAEETIACPCGTPGGGTDTYRNESKAEQRTNTSPCLVINPGSVDAHPAPSLGLPPNLNPISSPHNSTHVDILFDVAEYIRRGNREVATYESRNRIIAPSACTSTDMRAVLLQRLEEEQRLAQRYVTTPISHSVSLIADPLLTRPPGGGLISSTSTARPVED</sequence>
<protein>
    <submittedName>
        <fullName evidence="2">Uncharacterized protein</fullName>
    </submittedName>
</protein>
<dbReference type="Proteomes" id="UP001195769">
    <property type="component" value="Unassembled WGS sequence"/>
</dbReference>
<dbReference type="GeneID" id="64656613"/>
<comment type="caution">
    <text evidence="2">The sequence shown here is derived from an EMBL/GenBank/DDBJ whole genome shotgun (WGS) entry which is preliminary data.</text>
</comment>
<dbReference type="EMBL" id="JABBWK010000043">
    <property type="protein sequence ID" value="KAG1897911.1"/>
    <property type="molecule type" value="Genomic_DNA"/>
</dbReference>
<evidence type="ECO:0000256" key="1">
    <source>
        <dbReference type="SAM" id="MobiDB-lite"/>
    </source>
</evidence>
<feature type="region of interest" description="Disordered" evidence="1">
    <location>
        <begin position="13"/>
        <end position="36"/>
    </location>
</feature>
<evidence type="ECO:0000313" key="3">
    <source>
        <dbReference type="Proteomes" id="UP001195769"/>
    </source>
</evidence>
<keyword evidence="3" id="KW-1185">Reference proteome</keyword>
<reference evidence="2" key="1">
    <citation type="journal article" date="2020" name="New Phytol.">
        <title>Comparative genomics reveals dynamic genome evolution in host specialist ectomycorrhizal fungi.</title>
        <authorList>
            <person name="Lofgren L.A."/>
            <person name="Nguyen N.H."/>
            <person name="Vilgalys R."/>
            <person name="Ruytinx J."/>
            <person name="Liao H.L."/>
            <person name="Branco S."/>
            <person name="Kuo A."/>
            <person name="LaButti K."/>
            <person name="Lipzen A."/>
            <person name="Andreopoulos W."/>
            <person name="Pangilinan J."/>
            <person name="Riley R."/>
            <person name="Hundley H."/>
            <person name="Na H."/>
            <person name="Barry K."/>
            <person name="Grigoriev I.V."/>
            <person name="Stajich J.E."/>
            <person name="Kennedy P.G."/>
        </authorList>
    </citation>
    <scope>NUCLEOTIDE SEQUENCE</scope>
    <source>
        <strain evidence="2">FC203</strain>
    </source>
</reference>
<accession>A0AAD4HIZ3</accession>
<gene>
    <name evidence="2" type="ORF">F5891DRAFT_1046719</name>
</gene>
<organism evidence="2 3">
    <name type="scientific">Suillus fuscotomentosus</name>
    <dbReference type="NCBI Taxonomy" id="1912939"/>
    <lineage>
        <taxon>Eukaryota</taxon>
        <taxon>Fungi</taxon>
        <taxon>Dikarya</taxon>
        <taxon>Basidiomycota</taxon>
        <taxon>Agaricomycotina</taxon>
        <taxon>Agaricomycetes</taxon>
        <taxon>Agaricomycetidae</taxon>
        <taxon>Boletales</taxon>
        <taxon>Suillineae</taxon>
        <taxon>Suillaceae</taxon>
        <taxon>Suillus</taxon>
    </lineage>
</organism>
<evidence type="ECO:0000313" key="2">
    <source>
        <dbReference type="EMBL" id="KAG1897911.1"/>
    </source>
</evidence>
<proteinExistence type="predicted"/>
<dbReference type="AlphaFoldDB" id="A0AAD4HIZ3"/>
<dbReference type="RefSeq" id="XP_041223487.1">
    <property type="nucleotide sequence ID" value="XM_041362315.1"/>
</dbReference>